<name>A0ABY7DEL6_MYAAR</name>
<protein>
    <submittedName>
        <fullName evidence="2">Uncharacterized protein</fullName>
    </submittedName>
</protein>
<evidence type="ECO:0000256" key="1">
    <source>
        <dbReference type="SAM" id="MobiDB-lite"/>
    </source>
</evidence>
<organism evidence="2 3">
    <name type="scientific">Mya arenaria</name>
    <name type="common">Soft-shell clam</name>
    <dbReference type="NCBI Taxonomy" id="6604"/>
    <lineage>
        <taxon>Eukaryota</taxon>
        <taxon>Metazoa</taxon>
        <taxon>Spiralia</taxon>
        <taxon>Lophotrochozoa</taxon>
        <taxon>Mollusca</taxon>
        <taxon>Bivalvia</taxon>
        <taxon>Autobranchia</taxon>
        <taxon>Heteroconchia</taxon>
        <taxon>Euheterodonta</taxon>
        <taxon>Imparidentia</taxon>
        <taxon>Neoheterodontei</taxon>
        <taxon>Myida</taxon>
        <taxon>Myoidea</taxon>
        <taxon>Myidae</taxon>
        <taxon>Mya</taxon>
    </lineage>
</organism>
<dbReference type="EMBL" id="CP111012">
    <property type="protein sequence ID" value="WAQ95061.1"/>
    <property type="molecule type" value="Genomic_DNA"/>
</dbReference>
<sequence length="1531" mass="170290">MASKDSRNISGFPRRILSSLRRNRKAGNAGTKNAGQLNQSGFTPYDLENTQNEISIINFETDPPLHSPRKQEKLKRTGTNNDLQQVDENTSLLSQIDTQSYSVLNDDVSVLESVPHELFRNLSAPSVRRVDQLVHPQVNSTPNARRIELGGSADSGIDCSLLMSEKSSPEQFVSFTRREAERLRQEQQILGFNESQLEPVNEVDSRSSSDNENVVKDSSEDLNNSQLEKVEGLNNDKDANVQDQRNTASSYIETPSSETDGINETLALLQSDNDDQLSENTDTEPPLVCPTPLPHNSFRDCGDYVTLKEQTEPVNAMHSNNETLVARSRTLNTSLTSSQFHNHSLDNVLMNIHANKTDETKSAEARLLVQQQMSANDNFSSVAEIVDPIPVVSPQIATHKVLPQTISPARLFVNENSAFARCKSIKRTVSDASKGFFGRFRHRSKDSVSSQEDAASISSSVSDSKDSKALVHKLSKKSKKFSVRKHKAKLFNSSNEQIDLEQVEMVDMNHTERRNHKPPKAKKEQVSSKRVRHDAPSQSPVMKEVLSDDEKDKVTGILASRLSVEVESIEDITQSICNMTSALHASSAESIDCICGCKDRNSNAECCEKRKTPTPPLNTCSSNTHLYELDTGGLTIGESEQTWTAVDDPCDTENSQDVNERQSLLTRGSQLLSDKPYSETGQVCKPSARDLNKVPAMSDLCWDECSDTCSDDESQCSCSCQGDSCHGGSDSSTQDSSGENEDDVLDCSHMCIASPQTGKMLLSDDNSSDDETGSSPSSSSSFSSGSYKQTLPRKGANQNGIELDLDSSIQSFNLMQEIDTHVGNKNTSVLMQQTFSAFPEQGEGSEEDRNCDNDKDGVFNSDQQVSPYSVNFQEVNFDNGEVMYMENSNSDDFKDLWNPTKARPDFQRKSHLIETPMSSPKVQGKHETESDSPLVNYPINPRVNESMNMNLSLQDQSGNRQTKVSESHLSKTSVDINVSQDASFTNVSFEGSFAECSYSVRKYHETLRLKDPRSSECDFNDSCAFNSDAYELDSSVSNPSSYNAANHSFSHQQSNKRDKNNRLNSTFNGASQHENDLRKQALRRAHSVMHSPSTSFSRNNPYYASFHGNSPCPSPLDLSVNKGRQPQQQREMENSFTQGRQFQSPMKHSKAPDHISNAKYNKWMDHHVGQVYSPAKRALHKNRGVSESDLCKEILNLYVSDVDESGFEVLDETMNTSVRTLAENSSSSLQDRESSLEQSSSLQFGTYVAPQHVVKETNVDDFTTKTVWKCYTGEARTRKLQGGNNSLICGNDRRMAAEEELANMSLPLDSRRRGYSLNDSCPTISGLDSSMIDRPRSRGRRGYNLNDSCPAISGHDSNIMARPPSRRRRDHRLNNSYAGTSSRSKYDAGGNYHESMQNSSLNDTGRSQRRRRKNLIDSESVEGRRRLSLNDSLNLNKQRSRSNGVRRSSGDQESSLNGSMRASDMNGSFNICEDEDSILEAGAPDVTRALRHSALRDKTNTHRLLAWLAILVTVPCKKTSLRLREGLSTIW</sequence>
<feature type="compositionally biased region" description="Low complexity" evidence="1">
    <location>
        <begin position="773"/>
        <end position="786"/>
    </location>
</feature>
<proteinExistence type="predicted"/>
<feature type="region of interest" description="Disordered" evidence="1">
    <location>
        <begin position="1114"/>
        <end position="1153"/>
    </location>
</feature>
<feature type="region of interest" description="Disordered" evidence="1">
    <location>
        <begin position="510"/>
        <end position="548"/>
    </location>
</feature>
<feature type="compositionally biased region" description="Polar residues" evidence="1">
    <location>
        <begin position="1451"/>
        <end position="1463"/>
    </location>
</feature>
<feature type="region of interest" description="Disordered" evidence="1">
    <location>
        <begin position="758"/>
        <end position="799"/>
    </location>
</feature>
<feature type="region of interest" description="Disordered" evidence="1">
    <location>
        <begin position="443"/>
        <end position="468"/>
    </location>
</feature>
<feature type="compositionally biased region" description="Low complexity" evidence="1">
    <location>
        <begin position="447"/>
        <end position="462"/>
    </location>
</feature>
<feature type="compositionally biased region" description="Basic and acidic residues" evidence="1">
    <location>
        <begin position="228"/>
        <end position="240"/>
    </location>
</feature>
<feature type="region of interest" description="Disordered" evidence="1">
    <location>
        <begin position="274"/>
        <end position="295"/>
    </location>
</feature>
<gene>
    <name evidence="2" type="ORF">MAR_007532</name>
</gene>
<feature type="compositionally biased region" description="Basic and acidic residues" evidence="1">
    <location>
        <begin position="203"/>
        <end position="219"/>
    </location>
</feature>
<keyword evidence="3" id="KW-1185">Reference proteome</keyword>
<feature type="region of interest" description="Disordered" evidence="1">
    <location>
        <begin position="1"/>
        <end position="45"/>
    </location>
</feature>
<feature type="compositionally biased region" description="Polar residues" evidence="1">
    <location>
        <begin position="1122"/>
        <end position="1146"/>
    </location>
</feature>
<dbReference type="Proteomes" id="UP001164746">
    <property type="component" value="Chromosome 1"/>
</dbReference>
<feature type="region of interest" description="Disordered" evidence="1">
    <location>
        <begin position="917"/>
        <end position="936"/>
    </location>
</feature>
<feature type="compositionally biased region" description="Low complexity" evidence="1">
    <location>
        <begin position="1429"/>
        <end position="1447"/>
    </location>
</feature>
<evidence type="ECO:0000313" key="2">
    <source>
        <dbReference type="EMBL" id="WAQ95061.1"/>
    </source>
</evidence>
<feature type="compositionally biased region" description="Polar residues" evidence="1">
    <location>
        <begin position="1394"/>
        <end position="1405"/>
    </location>
</feature>
<feature type="region of interest" description="Disordered" evidence="1">
    <location>
        <begin position="1324"/>
        <end position="1463"/>
    </location>
</feature>
<reference evidence="2" key="1">
    <citation type="submission" date="2022-11" db="EMBL/GenBank/DDBJ databases">
        <title>Centuries of genome instability and evolution in soft-shell clam transmissible cancer (bioRxiv).</title>
        <authorList>
            <person name="Hart S.F.M."/>
            <person name="Yonemitsu M.A."/>
            <person name="Giersch R.M."/>
            <person name="Beal B.F."/>
            <person name="Arriagada G."/>
            <person name="Davis B.W."/>
            <person name="Ostrander E.A."/>
            <person name="Goff S.P."/>
            <person name="Metzger M.J."/>
        </authorList>
    </citation>
    <scope>NUCLEOTIDE SEQUENCE</scope>
    <source>
        <strain evidence="2">MELC-2E11</strain>
        <tissue evidence="2">Siphon/mantle</tissue>
    </source>
</reference>
<feature type="region of interest" description="Disordered" evidence="1">
    <location>
        <begin position="1035"/>
        <end position="1074"/>
    </location>
</feature>
<feature type="compositionally biased region" description="Polar residues" evidence="1">
    <location>
        <begin position="1035"/>
        <end position="1053"/>
    </location>
</feature>
<feature type="region of interest" description="Disordered" evidence="1">
    <location>
        <begin position="189"/>
        <end position="261"/>
    </location>
</feature>
<accession>A0ABY7DEL6</accession>
<evidence type="ECO:0000313" key="3">
    <source>
        <dbReference type="Proteomes" id="UP001164746"/>
    </source>
</evidence>
<feature type="compositionally biased region" description="Polar residues" evidence="1">
    <location>
        <begin position="1062"/>
        <end position="1072"/>
    </location>
</feature>
<feature type="compositionally biased region" description="Polar residues" evidence="1">
    <location>
        <begin position="241"/>
        <end position="261"/>
    </location>
</feature>
<feature type="compositionally biased region" description="Polar residues" evidence="1">
    <location>
        <begin position="1374"/>
        <end position="1383"/>
    </location>
</feature>
<feature type="region of interest" description="Disordered" evidence="1">
    <location>
        <begin position="60"/>
        <end position="80"/>
    </location>
</feature>
<feature type="compositionally biased region" description="Polar residues" evidence="1">
    <location>
        <begin position="30"/>
        <end position="45"/>
    </location>
</feature>